<organism evidence="1">
    <name type="scientific">Streptomyces pristinaespiralis</name>
    <dbReference type="NCBI Taxonomy" id="38300"/>
    <lineage>
        <taxon>Bacteria</taxon>
        <taxon>Bacillati</taxon>
        <taxon>Actinomycetota</taxon>
        <taxon>Actinomycetes</taxon>
        <taxon>Kitasatosporales</taxon>
        <taxon>Streptomycetaceae</taxon>
        <taxon>Streptomyces</taxon>
    </lineage>
</organism>
<dbReference type="STRING" id="38300.SPRI_2474"/>
<dbReference type="InterPro" id="IPR046198">
    <property type="entry name" value="DUF6230"/>
</dbReference>
<protein>
    <submittedName>
        <fullName evidence="1">Cholesterol esterase</fullName>
    </submittedName>
</protein>
<name>A0A0M4DHF1_STRPR</name>
<dbReference type="EMBL" id="CP011340">
    <property type="protein sequence ID" value="ALC20780.1"/>
    <property type="molecule type" value="Genomic_DNA"/>
</dbReference>
<dbReference type="AlphaFoldDB" id="A0A0M4DHF1"/>
<reference evidence="1 2" key="1">
    <citation type="submission" date="2015-08" db="EMBL/GenBank/DDBJ databases">
        <title>Genome sequence of the pristinamycin over-producing bacterium Streptomyces pristinaespiralis HCCB10218.</title>
        <authorList>
            <person name="Tian J."/>
            <person name="Yang J."/>
            <person name="Li L."/>
            <person name="Ruan L."/>
            <person name="Wei W."/>
            <person name="Zheng G."/>
            <person name="Wei Z."/>
            <person name="Yang S."/>
            <person name="Ge M."/>
            <person name="Jiang W."/>
            <person name="Lu Y."/>
        </authorList>
    </citation>
    <scope>NUCLEOTIDE SEQUENCE [LARGE SCALE GENOMIC DNA]</scope>
    <source>
        <strain evidence="1 2">HCCB 10218</strain>
    </source>
</reference>
<proteinExistence type="predicted"/>
<gene>
    <name evidence="1" type="ORF">SPRI_2474</name>
</gene>
<sequence length="218" mass="22781">MESMARGGTRWKRFALVMVPSVAATAAIGVGLAQGALAASFAVSGQEFKVTAGKLVGTGFSQYGGVDMGYKDLKGDEKVAHPVAISTFKNASITKMCQSVVTDVPFVGKITLKLTAGDKGTDVQAEKLYLDVSELDANAKFRNIDIGVAAKDTDNPGTGKGPAVKDTSILPNGFAQQAEEVELTGVEQKAWATTAGTFELSGLSMRLHKGDGPKVECY</sequence>
<dbReference type="RefSeq" id="WP_005311759.1">
    <property type="nucleotide sequence ID" value="NZ_CP011340.1"/>
</dbReference>
<dbReference type="OrthoDB" id="4238587at2"/>
<accession>A0A0M4DHF1</accession>
<dbReference type="Pfam" id="PF19741">
    <property type="entry name" value="DUF6230"/>
    <property type="match status" value="1"/>
</dbReference>
<evidence type="ECO:0000313" key="1">
    <source>
        <dbReference type="EMBL" id="ALC20780.1"/>
    </source>
</evidence>
<dbReference type="GeneID" id="97236486"/>
<dbReference type="KEGG" id="spri:SPRI_2474"/>
<dbReference type="PATRIC" id="fig|38300.4.peg.2611"/>
<evidence type="ECO:0000313" key="2">
    <source>
        <dbReference type="Proteomes" id="UP000060513"/>
    </source>
</evidence>
<dbReference type="Proteomes" id="UP000060513">
    <property type="component" value="Chromosome"/>
</dbReference>
<dbReference type="OMA" id="MCQSVVT"/>